<dbReference type="EMBL" id="JARKIF010000010">
    <property type="protein sequence ID" value="KAJ7628486.1"/>
    <property type="molecule type" value="Genomic_DNA"/>
</dbReference>
<comment type="caution">
    <text evidence="2">The sequence shown here is derived from an EMBL/GenBank/DDBJ whole genome shotgun (WGS) entry which is preliminary data.</text>
</comment>
<keyword evidence="3" id="KW-1185">Reference proteome</keyword>
<keyword evidence="1" id="KW-0812">Transmembrane</keyword>
<evidence type="ECO:0000256" key="1">
    <source>
        <dbReference type="SAM" id="Phobius"/>
    </source>
</evidence>
<dbReference type="Proteomes" id="UP001221142">
    <property type="component" value="Unassembled WGS sequence"/>
</dbReference>
<reference evidence="2" key="1">
    <citation type="submission" date="2023-03" db="EMBL/GenBank/DDBJ databases">
        <title>Massive genome expansion in bonnet fungi (Mycena s.s.) driven by repeated elements and novel gene families across ecological guilds.</title>
        <authorList>
            <consortium name="Lawrence Berkeley National Laboratory"/>
            <person name="Harder C.B."/>
            <person name="Miyauchi S."/>
            <person name="Viragh M."/>
            <person name="Kuo A."/>
            <person name="Thoen E."/>
            <person name="Andreopoulos B."/>
            <person name="Lu D."/>
            <person name="Skrede I."/>
            <person name="Drula E."/>
            <person name="Henrissat B."/>
            <person name="Morin E."/>
            <person name="Kohler A."/>
            <person name="Barry K."/>
            <person name="LaButti K."/>
            <person name="Morin E."/>
            <person name="Salamov A."/>
            <person name="Lipzen A."/>
            <person name="Mereny Z."/>
            <person name="Hegedus B."/>
            <person name="Baldrian P."/>
            <person name="Stursova M."/>
            <person name="Weitz H."/>
            <person name="Taylor A."/>
            <person name="Grigoriev I.V."/>
            <person name="Nagy L.G."/>
            <person name="Martin F."/>
            <person name="Kauserud H."/>
        </authorList>
    </citation>
    <scope>NUCLEOTIDE SEQUENCE</scope>
    <source>
        <strain evidence="2">9284</strain>
    </source>
</reference>
<keyword evidence="1" id="KW-0472">Membrane</keyword>
<feature type="transmembrane region" description="Helical" evidence="1">
    <location>
        <begin position="39"/>
        <end position="57"/>
    </location>
</feature>
<organism evidence="2 3">
    <name type="scientific">Roridomyces roridus</name>
    <dbReference type="NCBI Taxonomy" id="1738132"/>
    <lineage>
        <taxon>Eukaryota</taxon>
        <taxon>Fungi</taxon>
        <taxon>Dikarya</taxon>
        <taxon>Basidiomycota</taxon>
        <taxon>Agaricomycotina</taxon>
        <taxon>Agaricomycetes</taxon>
        <taxon>Agaricomycetidae</taxon>
        <taxon>Agaricales</taxon>
        <taxon>Marasmiineae</taxon>
        <taxon>Mycenaceae</taxon>
        <taxon>Roridomyces</taxon>
    </lineage>
</organism>
<sequence>MWPFPRSHGFKTRVPFLLFVSCVARESLRDGREPTTLPFTLSVDVALVAVALALYAVSKMQAPTKTSPAYALDNADVEQASKIIPRSPLFYVLGTAVGALFAIQAFTDDTLARSRNLTELHVLFPICTLVLLVYLRLAFGRPVESSSWSSAALQFCGLYMVTANRCLRTIRPQPPPT</sequence>
<name>A0AAD7BS15_9AGAR</name>
<accession>A0AAD7BS15</accession>
<keyword evidence="1" id="KW-1133">Transmembrane helix</keyword>
<feature type="transmembrane region" description="Helical" evidence="1">
    <location>
        <begin position="122"/>
        <end position="139"/>
    </location>
</feature>
<proteinExistence type="predicted"/>
<evidence type="ECO:0000313" key="2">
    <source>
        <dbReference type="EMBL" id="KAJ7628486.1"/>
    </source>
</evidence>
<evidence type="ECO:0000313" key="3">
    <source>
        <dbReference type="Proteomes" id="UP001221142"/>
    </source>
</evidence>
<gene>
    <name evidence="2" type="ORF">FB45DRAFT_38819</name>
</gene>
<protein>
    <submittedName>
        <fullName evidence="2">Uncharacterized protein</fullName>
    </submittedName>
</protein>
<feature type="transmembrane region" description="Helical" evidence="1">
    <location>
        <begin position="89"/>
        <end position="107"/>
    </location>
</feature>
<dbReference type="AlphaFoldDB" id="A0AAD7BS15"/>